<dbReference type="AlphaFoldDB" id="A0A238JJL7"/>
<dbReference type="RefSeq" id="WP_099249807.1">
    <property type="nucleotide sequence ID" value="NZ_FXXP01000009.1"/>
</dbReference>
<reference evidence="3" key="1">
    <citation type="submission" date="2017-05" db="EMBL/GenBank/DDBJ databases">
        <authorList>
            <person name="Rodrigo-Torres L."/>
            <person name="Arahal R. D."/>
            <person name="Lucena T."/>
        </authorList>
    </citation>
    <scope>NUCLEOTIDE SEQUENCE [LARGE SCALE GENOMIC DNA]</scope>
    <source>
        <strain evidence="3">CECT 8649</strain>
    </source>
</reference>
<dbReference type="OrthoDB" id="7909028at2"/>
<accession>A0A238JJL7</accession>
<keyword evidence="3" id="KW-1185">Reference proteome</keyword>
<gene>
    <name evidence="2" type="ORF">TRP8649_04747</name>
</gene>
<feature type="compositionally biased region" description="Basic and acidic residues" evidence="1">
    <location>
        <begin position="90"/>
        <end position="101"/>
    </location>
</feature>
<evidence type="ECO:0000256" key="1">
    <source>
        <dbReference type="SAM" id="MobiDB-lite"/>
    </source>
</evidence>
<feature type="compositionally biased region" description="Basic and acidic residues" evidence="1">
    <location>
        <begin position="30"/>
        <end position="45"/>
    </location>
</feature>
<proteinExistence type="predicted"/>
<name>A0A238JJL7_9RHOB</name>
<dbReference type="EMBL" id="FXXP01000009">
    <property type="protein sequence ID" value="SMX30603.1"/>
    <property type="molecule type" value="Genomic_DNA"/>
</dbReference>
<feature type="region of interest" description="Disordered" evidence="1">
    <location>
        <begin position="90"/>
        <end position="110"/>
    </location>
</feature>
<feature type="compositionally biased region" description="Basic and acidic residues" evidence="1">
    <location>
        <begin position="53"/>
        <end position="68"/>
    </location>
</feature>
<evidence type="ECO:0008006" key="4">
    <source>
        <dbReference type="Google" id="ProtNLM"/>
    </source>
</evidence>
<sequence>MPNITLRKAVEEFDVSRPTLTKALKSGKISGEKDGKGAWRVDPSELSRVYNPRSKEQVNEQQPEHPKNTPDFNYLQGKVDALEAQIEDLKEQRDRAEERASSSDARLYGLLQDMRPAPSFLQRVFGRKTKG</sequence>
<dbReference type="Proteomes" id="UP000225972">
    <property type="component" value="Unassembled WGS sequence"/>
</dbReference>
<organism evidence="2 3">
    <name type="scientific">Pelagimonas phthalicica</name>
    <dbReference type="NCBI Taxonomy" id="1037362"/>
    <lineage>
        <taxon>Bacteria</taxon>
        <taxon>Pseudomonadati</taxon>
        <taxon>Pseudomonadota</taxon>
        <taxon>Alphaproteobacteria</taxon>
        <taxon>Rhodobacterales</taxon>
        <taxon>Roseobacteraceae</taxon>
        <taxon>Pelagimonas</taxon>
    </lineage>
</organism>
<evidence type="ECO:0000313" key="3">
    <source>
        <dbReference type="Proteomes" id="UP000225972"/>
    </source>
</evidence>
<evidence type="ECO:0000313" key="2">
    <source>
        <dbReference type="EMBL" id="SMX30603.1"/>
    </source>
</evidence>
<feature type="region of interest" description="Disordered" evidence="1">
    <location>
        <begin position="26"/>
        <end position="73"/>
    </location>
</feature>
<protein>
    <recommendedName>
        <fullName evidence="4">Helix-turn-helix domain-containing protein</fullName>
    </recommendedName>
</protein>